<feature type="compositionally biased region" description="Polar residues" evidence="1">
    <location>
        <begin position="380"/>
        <end position="390"/>
    </location>
</feature>
<dbReference type="Proteomes" id="UP000215335">
    <property type="component" value="Unassembled WGS sequence"/>
</dbReference>
<name>A0A232EWX6_9HYME</name>
<reference evidence="2 3" key="1">
    <citation type="journal article" date="2017" name="Curr. Biol.">
        <title>The Evolution of Venom by Co-option of Single-Copy Genes.</title>
        <authorList>
            <person name="Martinson E.O."/>
            <person name="Mrinalini"/>
            <person name="Kelkar Y.D."/>
            <person name="Chang C.H."/>
            <person name="Werren J.H."/>
        </authorList>
    </citation>
    <scope>NUCLEOTIDE SEQUENCE [LARGE SCALE GENOMIC DNA]</scope>
    <source>
        <strain evidence="2 3">Alberta</strain>
        <tissue evidence="2">Whole body</tissue>
    </source>
</reference>
<evidence type="ECO:0000256" key="1">
    <source>
        <dbReference type="SAM" id="MobiDB-lite"/>
    </source>
</evidence>
<evidence type="ECO:0000313" key="3">
    <source>
        <dbReference type="Proteomes" id="UP000215335"/>
    </source>
</evidence>
<accession>A0A232EWX6</accession>
<evidence type="ECO:0000313" key="2">
    <source>
        <dbReference type="EMBL" id="OXU22854.1"/>
    </source>
</evidence>
<organism evidence="2 3">
    <name type="scientific">Trichomalopsis sarcophagae</name>
    <dbReference type="NCBI Taxonomy" id="543379"/>
    <lineage>
        <taxon>Eukaryota</taxon>
        <taxon>Metazoa</taxon>
        <taxon>Ecdysozoa</taxon>
        <taxon>Arthropoda</taxon>
        <taxon>Hexapoda</taxon>
        <taxon>Insecta</taxon>
        <taxon>Pterygota</taxon>
        <taxon>Neoptera</taxon>
        <taxon>Endopterygota</taxon>
        <taxon>Hymenoptera</taxon>
        <taxon>Apocrita</taxon>
        <taxon>Proctotrupomorpha</taxon>
        <taxon>Chalcidoidea</taxon>
        <taxon>Pteromalidae</taxon>
        <taxon>Pteromalinae</taxon>
        <taxon>Trichomalopsis</taxon>
    </lineage>
</organism>
<proteinExistence type="predicted"/>
<keyword evidence="3" id="KW-1185">Reference proteome</keyword>
<protein>
    <submittedName>
        <fullName evidence="2">Uncharacterized protein</fullName>
    </submittedName>
</protein>
<gene>
    <name evidence="2" type="ORF">TSAR_000159</name>
</gene>
<dbReference type="AlphaFoldDB" id="A0A232EWX6"/>
<dbReference type="EMBL" id="NNAY01001811">
    <property type="protein sequence ID" value="OXU22854.1"/>
    <property type="molecule type" value="Genomic_DNA"/>
</dbReference>
<comment type="caution">
    <text evidence="2">The sequence shown here is derived from an EMBL/GenBank/DDBJ whole genome shotgun (WGS) entry which is preliminary data.</text>
</comment>
<sequence>MEANFKIFLKYAWSKKFLDFTIVEVIINSNNQADEKQYVYFYNPFLEIITKQILSKDVCIFPDKLTNLGGYSLKAVVTNLYYFKRYGQLEIFPEVSIASKFMNFSIDSVNSKYPLFVEHVTKQFKTGIFEFSTFPMSKGLPSLNAFLEMDVPIAAIKVVVISPVHYSQKFKVPSHILMDVFIIPLFIVLLVKITQKFITELKQWSPFSVTKLLFGIPVSTVHPKTLLLSGENGMTSIFKSQVIIIDEIEECVNRLVQYQNCFCIMVDMSAQICMKQYRKPDGYALMKIVDPGLFFVFKSEFDSLLDKSYRGPIPRSRISPDQNHQNKILCSENNILRNFQYLKYDKDQQTLWKNFRRDYICNSTFDPLTAHSTPRRPNKKAQQQYSSGKL</sequence>
<feature type="region of interest" description="Disordered" evidence="1">
    <location>
        <begin position="370"/>
        <end position="390"/>
    </location>
</feature>